<accession>A0A8S0R6W1</accession>
<keyword evidence="3" id="KW-1185">Reference proteome</keyword>
<evidence type="ECO:0000313" key="2">
    <source>
        <dbReference type="EMBL" id="CAA2974041.1"/>
    </source>
</evidence>
<dbReference type="OrthoDB" id="1746637at2759"/>
<evidence type="ECO:0000313" key="3">
    <source>
        <dbReference type="Proteomes" id="UP000594638"/>
    </source>
</evidence>
<sequence>MLLVWLDNNAYTFLELNMYGEDFDYPKFQGLSLPIQSPSVWSTPLHSVIYVWFGVGVRWVGGVHGRGIWVTVALLVEGILDLVVAMVVESLLTTMVVATVVVVCNGCSPSGMGLGRVVVVLAAAVDNSGEVVVTNDLVNCDH</sequence>
<feature type="transmembrane region" description="Helical" evidence="1">
    <location>
        <begin position="41"/>
        <end position="61"/>
    </location>
</feature>
<keyword evidence="1" id="KW-0472">Membrane</keyword>
<organism evidence="2 3">
    <name type="scientific">Olea europaea subsp. europaea</name>
    <dbReference type="NCBI Taxonomy" id="158383"/>
    <lineage>
        <taxon>Eukaryota</taxon>
        <taxon>Viridiplantae</taxon>
        <taxon>Streptophyta</taxon>
        <taxon>Embryophyta</taxon>
        <taxon>Tracheophyta</taxon>
        <taxon>Spermatophyta</taxon>
        <taxon>Magnoliopsida</taxon>
        <taxon>eudicotyledons</taxon>
        <taxon>Gunneridae</taxon>
        <taxon>Pentapetalae</taxon>
        <taxon>asterids</taxon>
        <taxon>lamiids</taxon>
        <taxon>Lamiales</taxon>
        <taxon>Oleaceae</taxon>
        <taxon>Oleeae</taxon>
        <taxon>Olea</taxon>
    </lineage>
</organism>
<keyword evidence="1" id="KW-1133">Transmembrane helix</keyword>
<proteinExistence type="predicted"/>
<protein>
    <submittedName>
        <fullName evidence="2">Regulator of nonsense transcripts 1 homolog</fullName>
    </submittedName>
</protein>
<evidence type="ECO:0000256" key="1">
    <source>
        <dbReference type="SAM" id="Phobius"/>
    </source>
</evidence>
<keyword evidence="1" id="KW-0812">Transmembrane</keyword>
<dbReference type="AlphaFoldDB" id="A0A8S0R6W1"/>
<dbReference type="EMBL" id="CACTIH010002140">
    <property type="protein sequence ID" value="CAA2974041.1"/>
    <property type="molecule type" value="Genomic_DNA"/>
</dbReference>
<dbReference type="Gramene" id="OE9A116995T1">
    <property type="protein sequence ID" value="OE9A116995C1"/>
    <property type="gene ID" value="OE9A116995"/>
</dbReference>
<name>A0A8S0R6W1_OLEEU</name>
<gene>
    <name evidence="2" type="ORF">OLEA9_A116995</name>
</gene>
<reference evidence="2 3" key="1">
    <citation type="submission" date="2019-12" db="EMBL/GenBank/DDBJ databases">
        <authorList>
            <person name="Alioto T."/>
            <person name="Alioto T."/>
            <person name="Gomez Garrido J."/>
        </authorList>
    </citation>
    <scope>NUCLEOTIDE SEQUENCE [LARGE SCALE GENOMIC DNA]</scope>
</reference>
<comment type="caution">
    <text evidence="2">The sequence shown here is derived from an EMBL/GenBank/DDBJ whole genome shotgun (WGS) entry which is preliminary data.</text>
</comment>
<dbReference type="Proteomes" id="UP000594638">
    <property type="component" value="Unassembled WGS sequence"/>
</dbReference>